<reference evidence="3" key="1">
    <citation type="journal article" date="2019" name="Int. J. Syst. Evol. Microbiol.">
        <title>The Global Catalogue of Microorganisms (GCM) 10K type strain sequencing project: providing services to taxonomists for standard genome sequencing and annotation.</title>
        <authorList>
            <consortium name="The Broad Institute Genomics Platform"/>
            <consortium name="The Broad Institute Genome Sequencing Center for Infectious Disease"/>
            <person name="Wu L."/>
            <person name="Ma J."/>
        </authorList>
    </citation>
    <scope>NUCLEOTIDE SEQUENCE [LARGE SCALE GENOMIC DNA]</scope>
    <source>
        <strain evidence="3">CGMCC 4.7393</strain>
    </source>
</reference>
<proteinExistence type="predicted"/>
<feature type="signal peptide" evidence="1">
    <location>
        <begin position="1"/>
        <end position="33"/>
    </location>
</feature>
<dbReference type="EMBL" id="JBHSYQ010000003">
    <property type="protein sequence ID" value="MFC6997345.1"/>
    <property type="molecule type" value="Genomic_DNA"/>
</dbReference>
<evidence type="ECO:0000313" key="3">
    <source>
        <dbReference type="Proteomes" id="UP001596405"/>
    </source>
</evidence>
<keyword evidence="3" id="KW-1185">Reference proteome</keyword>
<evidence type="ECO:0008006" key="4">
    <source>
        <dbReference type="Google" id="ProtNLM"/>
    </source>
</evidence>
<keyword evidence="1" id="KW-0732">Signal</keyword>
<sequence length="640" mass="73524">MTAANAYKEHIGRFLLPPLLGLLLCFCSFVAVAQTEPPTTHPAQIKPPADTLARDTTDPKKFLQTLRRISQKKTIFGRLVRELIIFKPRTTGGPLDTEILPQDHEQHNYKVVRKIYYKRLEPFGYSMNDTSKVPNDPWENLGNALHMRTKKGRISNTLLFKEGELLEPLALSESERLLRQTDYILDARILVNDSTSTRDSIDIVIITRDVFSISGSGSASTSGTRLSLRDINFMGVGHQIRTTYRFGLNEPQPWQFQGSYFIENISRSYISAEVVYHNTYYYKQESIGFRRDFFSTNTKYAGGATAGWYQTLQPNYYVDGPPEPGEEMTFTPLDYNIQDIWVGRAFGMKSYDLAADNPSRLIAAGRFMNVKYTQGTSLPTIQSARLYLAGFGHSFRRYYKDQYLFGFGRTEDIPAGNLLAVTAGYEDGSQKNRLYLGAKGAFGKYRPNFGYLYGGLEYGSYRYKDAWEQGVLTAEGLYFTPLYRFGNWRWRQFLWNRTTLGLTRPDLFALNIDNDQGIRGFSSGSIRGYRKFVLNYETNFFTPLTLFGFRLALIGFADIAWITDRPNGSPFKTKPYQGYGAGLRFRNEYLPFNTIQVLLGYYPRVPHLNNLQDLKLFQTGRQYYDFNDLRFTQPLVTEFR</sequence>
<gene>
    <name evidence="2" type="ORF">ACFQHR_06895</name>
</gene>
<dbReference type="RefSeq" id="WP_066615592.1">
    <property type="nucleotide sequence ID" value="NZ_JBHSYQ010000003.1"/>
</dbReference>
<comment type="caution">
    <text evidence="2">The sequence shown here is derived from an EMBL/GenBank/DDBJ whole genome shotgun (WGS) entry which is preliminary data.</text>
</comment>
<evidence type="ECO:0000256" key="1">
    <source>
        <dbReference type="SAM" id="SignalP"/>
    </source>
</evidence>
<dbReference type="Proteomes" id="UP001596405">
    <property type="component" value="Unassembled WGS sequence"/>
</dbReference>
<name>A0ABW2DIB9_9BACT</name>
<organism evidence="2 3">
    <name type="scientific">Rufibacter roseus</name>
    <dbReference type="NCBI Taxonomy" id="1567108"/>
    <lineage>
        <taxon>Bacteria</taxon>
        <taxon>Pseudomonadati</taxon>
        <taxon>Bacteroidota</taxon>
        <taxon>Cytophagia</taxon>
        <taxon>Cytophagales</taxon>
        <taxon>Hymenobacteraceae</taxon>
        <taxon>Rufibacter</taxon>
    </lineage>
</organism>
<accession>A0ABW2DIB9</accession>
<protein>
    <recommendedName>
        <fullName evidence="4">Bacterial surface antigen (D15) domain-containing protein</fullName>
    </recommendedName>
</protein>
<evidence type="ECO:0000313" key="2">
    <source>
        <dbReference type="EMBL" id="MFC6997345.1"/>
    </source>
</evidence>
<feature type="chain" id="PRO_5047422267" description="Bacterial surface antigen (D15) domain-containing protein" evidence="1">
    <location>
        <begin position="34"/>
        <end position="640"/>
    </location>
</feature>